<evidence type="ECO:0000313" key="1">
    <source>
        <dbReference type="EMBL" id="SMY07266.1"/>
    </source>
</evidence>
<proteinExistence type="predicted"/>
<dbReference type="AlphaFoldDB" id="A0A238LE78"/>
<reference evidence="1 2" key="1">
    <citation type="submission" date="2017-05" db="EMBL/GenBank/DDBJ databases">
        <authorList>
            <person name="Song R."/>
            <person name="Chenine A.L."/>
            <person name="Ruprecht R.M."/>
        </authorList>
    </citation>
    <scope>NUCLEOTIDE SEQUENCE [LARGE SCALE GENOMIC DNA]</scope>
    <source>
        <strain evidence="1 2">CECT 8899</strain>
    </source>
</reference>
<protein>
    <submittedName>
        <fullName evidence="1">Uncharacterized protein</fullName>
    </submittedName>
</protein>
<dbReference type="Proteomes" id="UP000201613">
    <property type="component" value="Unassembled WGS sequence"/>
</dbReference>
<organism evidence="1 2">
    <name type="scientific">Flavimaricola marinus</name>
    <dbReference type="NCBI Taxonomy" id="1819565"/>
    <lineage>
        <taxon>Bacteria</taxon>
        <taxon>Pseudomonadati</taxon>
        <taxon>Pseudomonadota</taxon>
        <taxon>Alphaproteobacteria</taxon>
        <taxon>Rhodobacterales</taxon>
        <taxon>Paracoccaceae</taxon>
        <taxon>Flavimaricola</taxon>
    </lineage>
</organism>
<name>A0A238LE78_9RHOB</name>
<dbReference type="EMBL" id="FXZK01000002">
    <property type="protein sequence ID" value="SMY07266.1"/>
    <property type="molecule type" value="Genomic_DNA"/>
</dbReference>
<keyword evidence="2" id="KW-1185">Reference proteome</keyword>
<sequence>MKTEELSSETQLQFSSILSQEEYERCSAGRANLISCMIVTGWNAIRSRLSSKKHHLRHRVEPEATEVAARD</sequence>
<accession>A0A238LE78</accession>
<gene>
    <name evidence="1" type="ORF">LOM8899_01399</name>
</gene>
<evidence type="ECO:0000313" key="2">
    <source>
        <dbReference type="Proteomes" id="UP000201613"/>
    </source>
</evidence>